<dbReference type="InterPro" id="IPR001872">
    <property type="entry name" value="Peptidase_A8"/>
</dbReference>
<evidence type="ECO:0000256" key="6">
    <source>
        <dbReference type="ARBA" id="ARBA00023136"/>
    </source>
</evidence>
<keyword evidence="4 8" id="KW-0378">Hydrolase</keyword>
<evidence type="ECO:0000256" key="5">
    <source>
        <dbReference type="ARBA" id="ARBA00022989"/>
    </source>
</evidence>
<accession>A0A645E6D6</accession>
<keyword evidence="2" id="KW-0645">Protease</keyword>
<keyword evidence="1" id="KW-1003">Cell membrane</keyword>
<name>A0A645E6D6_9ZZZZ</name>
<gene>
    <name evidence="8" type="primary">lspA_39</name>
    <name evidence="8" type="ORF">SDC9_144289</name>
</gene>
<evidence type="ECO:0000256" key="3">
    <source>
        <dbReference type="ARBA" id="ARBA00022692"/>
    </source>
</evidence>
<evidence type="ECO:0000256" key="1">
    <source>
        <dbReference type="ARBA" id="ARBA00022475"/>
    </source>
</evidence>
<organism evidence="8">
    <name type="scientific">bioreactor metagenome</name>
    <dbReference type="NCBI Taxonomy" id="1076179"/>
    <lineage>
        <taxon>unclassified sequences</taxon>
        <taxon>metagenomes</taxon>
        <taxon>ecological metagenomes</taxon>
    </lineage>
</organism>
<evidence type="ECO:0000313" key="8">
    <source>
        <dbReference type="EMBL" id="MPM97116.1"/>
    </source>
</evidence>
<feature type="transmembrane region" description="Helical" evidence="7">
    <location>
        <begin position="6"/>
        <end position="23"/>
    </location>
</feature>
<dbReference type="EC" id="3.4.23.36" evidence="8"/>
<comment type="caution">
    <text evidence="8">The sequence shown here is derived from an EMBL/GenBank/DDBJ whole genome shotgun (WGS) entry which is preliminary data.</text>
</comment>
<proteinExistence type="predicted"/>
<keyword evidence="3 7" id="KW-0812">Transmembrane</keyword>
<protein>
    <submittedName>
        <fullName evidence="8">Lipoprotein signal peptidase</fullName>
        <ecNumber evidence="8">3.4.23.36</ecNumber>
    </submittedName>
</protein>
<evidence type="ECO:0000256" key="2">
    <source>
        <dbReference type="ARBA" id="ARBA00022670"/>
    </source>
</evidence>
<keyword evidence="6 7" id="KW-0472">Membrane</keyword>
<evidence type="ECO:0000256" key="4">
    <source>
        <dbReference type="ARBA" id="ARBA00022801"/>
    </source>
</evidence>
<dbReference type="Pfam" id="PF01252">
    <property type="entry name" value="Peptidase_A8"/>
    <property type="match status" value="1"/>
</dbReference>
<dbReference type="EMBL" id="VSSQ01043431">
    <property type="protein sequence ID" value="MPM97116.1"/>
    <property type="molecule type" value="Genomic_DNA"/>
</dbReference>
<keyword evidence="8" id="KW-0449">Lipoprotein</keyword>
<feature type="transmembrane region" description="Helical" evidence="7">
    <location>
        <begin position="76"/>
        <end position="98"/>
    </location>
</feature>
<dbReference type="GO" id="GO:0006508">
    <property type="term" value="P:proteolysis"/>
    <property type="evidence" value="ECO:0007669"/>
    <property type="project" value="UniProtKB-KW"/>
</dbReference>
<dbReference type="PRINTS" id="PR00781">
    <property type="entry name" value="LIPOSIGPTASE"/>
</dbReference>
<keyword evidence="5 7" id="KW-1133">Transmembrane helix</keyword>
<dbReference type="GO" id="GO:0016020">
    <property type="term" value="C:membrane"/>
    <property type="evidence" value="ECO:0007669"/>
    <property type="project" value="InterPro"/>
</dbReference>
<dbReference type="AlphaFoldDB" id="A0A645E6D6"/>
<reference evidence="8" key="1">
    <citation type="submission" date="2019-08" db="EMBL/GenBank/DDBJ databases">
        <authorList>
            <person name="Kucharzyk K."/>
            <person name="Murdoch R.W."/>
            <person name="Higgins S."/>
            <person name="Loffler F."/>
        </authorList>
    </citation>
    <scope>NUCLEOTIDE SEQUENCE</scope>
</reference>
<evidence type="ECO:0000256" key="7">
    <source>
        <dbReference type="SAM" id="Phobius"/>
    </source>
</evidence>
<dbReference type="PANTHER" id="PTHR33695:SF1">
    <property type="entry name" value="LIPOPROTEIN SIGNAL PEPTIDASE"/>
    <property type="match status" value="1"/>
</dbReference>
<dbReference type="GO" id="GO:0004190">
    <property type="term" value="F:aspartic-type endopeptidase activity"/>
    <property type="evidence" value="ECO:0007669"/>
    <property type="project" value="UniProtKB-EC"/>
</dbReference>
<dbReference type="PANTHER" id="PTHR33695">
    <property type="entry name" value="LIPOPROTEIN SIGNAL PEPTIDASE"/>
    <property type="match status" value="1"/>
</dbReference>
<sequence>MGISLVLVGAVGNIVDSLFYGILFSESTFTEAARFLPEGGGYAHFLFGKVVDMLYFPIIDTMMPDWVPFIGGERFVFFRPIFNIADSCITIGVIYLILFKRKYFNVSDPSTSV</sequence>